<feature type="compositionally biased region" description="Polar residues" evidence="1">
    <location>
        <begin position="292"/>
        <end position="311"/>
    </location>
</feature>
<keyword evidence="2" id="KW-0378">Hydrolase</keyword>
<feature type="region of interest" description="Disordered" evidence="1">
    <location>
        <begin position="290"/>
        <end position="311"/>
    </location>
</feature>
<dbReference type="InterPro" id="IPR027417">
    <property type="entry name" value="P-loop_NTPase"/>
</dbReference>
<gene>
    <name evidence="2" type="ORF">Q4F19_15830</name>
</gene>
<keyword evidence="3" id="KW-1185">Reference proteome</keyword>
<dbReference type="Gene3D" id="3.40.50.300">
    <property type="entry name" value="P-loop containing nucleotide triphosphate hydrolases"/>
    <property type="match status" value="1"/>
</dbReference>
<accession>A0ABT8YC00</accession>
<organism evidence="2 3">
    <name type="scientific">Sphingomonas natans</name>
    <dbReference type="NCBI Taxonomy" id="3063330"/>
    <lineage>
        <taxon>Bacteria</taxon>
        <taxon>Pseudomonadati</taxon>
        <taxon>Pseudomonadota</taxon>
        <taxon>Alphaproteobacteria</taxon>
        <taxon>Sphingomonadales</taxon>
        <taxon>Sphingomonadaceae</taxon>
        <taxon>Sphingomonas</taxon>
    </lineage>
</organism>
<comment type="caution">
    <text evidence="2">The sequence shown here is derived from an EMBL/GenBank/DDBJ whole genome shotgun (WGS) entry which is preliminary data.</text>
</comment>
<sequence length="311" mass="34011">MIRSRTRLRWTQGLVFAGLALGLILLASHVHRNLIEAELALSTLLLLTVLGSIEAVERDAVLMRGTLAPLIAIVGTDGSGKSTLSADMCRSFVRKRPTALAYLGLGTGDLGNRIKQWPIIGARIERKLARKASQTRDVREKIPGLPTALVVYGLSLLRVHRFRRVLALRSRGIAVITDRYPQEEIPGFYDGPGLAAARPGSRIVARLAARELRLYQWMASFTPDLVLRLNVDAATALARKPDHKAHLVAAKVAVTPLLRFHDAPIVDIDATASYDQVRRQAFASVEGILGRQPQSAERQPRSDSGTFAVQA</sequence>
<dbReference type="RefSeq" id="WP_303544484.1">
    <property type="nucleotide sequence ID" value="NZ_JAUOTP010000008.1"/>
</dbReference>
<reference evidence="2" key="1">
    <citation type="submission" date="2023-07" db="EMBL/GenBank/DDBJ databases">
        <authorList>
            <person name="Kim M."/>
        </authorList>
    </citation>
    <scope>NUCLEOTIDE SEQUENCE</scope>
    <source>
        <strain evidence="2">BIUV-7</strain>
    </source>
</reference>
<evidence type="ECO:0000256" key="1">
    <source>
        <dbReference type="SAM" id="MobiDB-lite"/>
    </source>
</evidence>
<evidence type="ECO:0000313" key="2">
    <source>
        <dbReference type="EMBL" id="MDO6415861.1"/>
    </source>
</evidence>
<name>A0ABT8YC00_9SPHN</name>
<dbReference type="SUPFAM" id="SSF52540">
    <property type="entry name" value="P-loop containing nucleoside triphosphate hydrolases"/>
    <property type="match status" value="1"/>
</dbReference>
<dbReference type="EMBL" id="JAUOTP010000008">
    <property type="protein sequence ID" value="MDO6415861.1"/>
    <property type="molecule type" value="Genomic_DNA"/>
</dbReference>
<evidence type="ECO:0000313" key="3">
    <source>
        <dbReference type="Proteomes" id="UP001169764"/>
    </source>
</evidence>
<protein>
    <submittedName>
        <fullName evidence="2">Nucleoside triphosphate hydrolase</fullName>
    </submittedName>
</protein>
<dbReference type="GO" id="GO:0016787">
    <property type="term" value="F:hydrolase activity"/>
    <property type="evidence" value="ECO:0007669"/>
    <property type="project" value="UniProtKB-KW"/>
</dbReference>
<dbReference type="Proteomes" id="UP001169764">
    <property type="component" value="Unassembled WGS sequence"/>
</dbReference>
<proteinExistence type="predicted"/>